<proteinExistence type="inferred from homology"/>
<name>A0A0N4UE71_DRAME</name>
<evidence type="ECO:0000313" key="4">
    <source>
        <dbReference type="EMBL" id="VDN50732.1"/>
    </source>
</evidence>
<reference evidence="4 6" key="2">
    <citation type="submission" date="2018-11" db="EMBL/GenBank/DDBJ databases">
        <authorList>
            <consortium name="Pathogen Informatics"/>
        </authorList>
    </citation>
    <scope>NUCLEOTIDE SEQUENCE [LARGE SCALE GENOMIC DNA]</scope>
</reference>
<dbReference type="NCBIfam" id="TIGR00369">
    <property type="entry name" value="unchar_dom_1"/>
    <property type="match status" value="1"/>
</dbReference>
<dbReference type="Proteomes" id="UP000038040">
    <property type="component" value="Unplaced"/>
</dbReference>
<keyword evidence="6" id="KW-1185">Reference proteome</keyword>
<evidence type="ECO:0000256" key="2">
    <source>
        <dbReference type="ARBA" id="ARBA00022801"/>
    </source>
</evidence>
<evidence type="ECO:0000259" key="3">
    <source>
        <dbReference type="Pfam" id="PF03061"/>
    </source>
</evidence>
<dbReference type="AlphaFoldDB" id="A0A0N4UE71"/>
<dbReference type="CDD" id="cd03443">
    <property type="entry name" value="PaaI_thioesterase"/>
    <property type="match status" value="1"/>
</dbReference>
<dbReference type="PANTHER" id="PTHR21660:SF1">
    <property type="entry name" value="ACYL-COENZYME A THIOESTERASE 13"/>
    <property type="match status" value="1"/>
</dbReference>
<sequence>MDKLIVELLIDEEHTNCKKTLHGGQTAALTDIITSLHTAVVVRDKAFVSVELSASYILPVKIGELIEIESKIIRIGRKLIFTEIEFRRKFDGAIVVKGKHLLSLVNNANNANYNEILR</sequence>
<keyword evidence="2" id="KW-0378">Hydrolase</keyword>
<dbReference type="STRING" id="318479.A0A0N4UE71"/>
<feature type="domain" description="Thioesterase" evidence="3">
    <location>
        <begin position="20"/>
        <end position="89"/>
    </location>
</feature>
<dbReference type="Pfam" id="PF03061">
    <property type="entry name" value="4HBT"/>
    <property type="match status" value="1"/>
</dbReference>
<reference evidence="7" key="1">
    <citation type="submission" date="2017-02" db="UniProtKB">
        <authorList>
            <consortium name="WormBaseParasite"/>
        </authorList>
    </citation>
    <scope>IDENTIFICATION</scope>
</reference>
<dbReference type="SUPFAM" id="SSF54637">
    <property type="entry name" value="Thioesterase/thiol ester dehydrase-isomerase"/>
    <property type="match status" value="1"/>
</dbReference>
<evidence type="ECO:0000256" key="1">
    <source>
        <dbReference type="ARBA" id="ARBA00008324"/>
    </source>
</evidence>
<dbReference type="EMBL" id="UYYG01000006">
    <property type="protein sequence ID" value="VDN50732.1"/>
    <property type="molecule type" value="Genomic_DNA"/>
</dbReference>
<evidence type="ECO:0000313" key="7">
    <source>
        <dbReference type="WBParaSite" id="DME_0000566001-mRNA-1"/>
    </source>
</evidence>
<dbReference type="InterPro" id="IPR029069">
    <property type="entry name" value="HotDog_dom_sf"/>
</dbReference>
<dbReference type="WBParaSite" id="DME_0000566001-mRNA-1">
    <property type="protein sequence ID" value="DME_0000566001-mRNA-1"/>
    <property type="gene ID" value="DME_0000566001"/>
</dbReference>
<dbReference type="OrthoDB" id="46529at2759"/>
<protein>
    <submittedName>
        <fullName evidence="7">4HBT domain-containing protein</fullName>
    </submittedName>
</protein>
<dbReference type="PANTHER" id="PTHR21660">
    <property type="entry name" value="THIOESTERASE SUPERFAMILY MEMBER-RELATED"/>
    <property type="match status" value="1"/>
</dbReference>
<dbReference type="InterPro" id="IPR039298">
    <property type="entry name" value="ACOT13"/>
</dbReference>
<dbReference type="InterPro" id="IPR003736">
    <property type="entry name" value="PAAI_dom"/>
</dbReference>
<evidence type="ECO:0000313" key="5">
    <source>
        <dbReference type="Proteomes" id="UP000038040"/>
    </source>
</evidence>
<organism evidence="5 7">
    <name type="scientific">Dracunculus medinensis</name>
    <name type="common">Guinea worm</name>
    <dbReference type="NCBI Taxonomy" id="318479"/>
    <lineage>
        <taxon>Eukaryota</taxon>
        <taxon>Metazoa</taxon>
        <taxon>Ecdysozoa</taxon>
        <taxon>Nematoda</taxon>
        <taxon>Chromadorea</taxon>
        <taxon>Rhabditida</taxon>
        <taxon>Spirurina</taxon>
        <taxon>Dracunculoidea</taxon>
        <taxon>Dracunculidae</taxon>
        <taxon>Dracunculus</taxon>
    </lineage>
</organism>
<comment type="similarity">
    <text evidence="1">Belongs to the thioesterase PaaI family.</text>
</comment>
<accession>A0A0N4UE71</accession>
<dbReference type="InterPro" id="IPR006683">
    <property type="entry name" value="Thioestr_dom"/>
</dbReference>
<gene>
    <name evidence="4" type="ORF">DME_LOCUS705</name>
</gene>
<evidence type="ECO:0000313" key="6">
    <source>
        <dbReference type="Proteomes" id="UP000274756"/>
    </source>
</evidence>
<dbReference type="GO" id="GO:0047617">
    <property type="term" value="F:fatty acyl-CoA hydrolase activity"/>
    <property type="evidence" value="ECO:0007669"/>
    <property type="project" value="InterPro"/>
</dbReference>
<dbReference type="Proteomes" id="UP000274756">
    <property type="component" value="Unassembled WGS sequence"/>
</dbReference>
<dbReference type="Gene3D" id="3.10.129.10">
    <property type="entry name" value="Hotdog Thioesterase"/>
    <property type="match status" value="1"/>
</dbReference>